<keyword evidence="2" id="KW-0808">Transferase</keyword>
<evidence type="ECO:0000256" key="1">
    <source>
        <dbReference type="ARBA" id="ARBA00009861"/>
    </source>
</evidence>
<evidence type="ECO:0000313" key="3">
    <source>
        <dbReference type="EMBL" id="CAI9099109.1"/>
    </source>
</evidence>
<dbReference type="EMBL" id="OX459120">
    <property type="protein sequence ID" value="CAI9099109.1"/>
    <property type="molecule type" value="Genomic_DNA"/>
</dbReference>
<dbReference type="PANTHER" id="PTHR31147:SF66">
    <property type="entry name" value="OS05G0315700 PROTEIN"/>
    <property type="match status" value="1"/>
</dbReference>
<organism evidence="3 4">
    <name type="scientific">Oldenlandia corymbosa var. corymbosa</name>
    <dbReference type="NCBI Taxonomy" id="529605"/>
    <lineage>
        <taxon>Eukaryota</taxon>
        <taxon>Viridiplantae</taxon>
        <taxon>Streptophyta</taxon>
        <taxon>Embryophyta</taxon>
        <taxon>Tracheophyta</taxon>
        <taxon>Spermatophyta</taxon>
        <taxon>Magnoliopsida</taxon>
        <taxon>eudicotyledons</taxon>
        <taxon>Gunneridae</taxon>
        <taxon>Pentapetalae</taxon>
        <taxon>asterids</taxon>
        <taxon>lamiids</taxon>
        <taxon>Gentianales</taxon>
        <taxon>Rubiaceae</taxon>
        <taxon>Rubioideae</taxon>
        <taxon>Spermacoceae</taxon>
        <taxon>Hedyotis-Oldenlandia complex</taxon>
        <taxon>Oldenlandia</taxon>
    </lineage>
</organism>
<accession>A0AAV1CU17</accession>
<dbReference type="Proteomes" id="UP001161247">
    <property type="component" value="Chromosome 3"/>
</dbReference>
<dbReference type="Gene3D" id="3.30.559.10">
    <property type="entry name" value="Chloramphenicol acetyltransferase-like domain"/>
    <property type="match status" value="2"/>
</dbReference>
<comment type="similarity">
    <text evidence="1">Belongs to the plant acyltransferase family.</text>
</comment>
<dbReference type="AlphaFoldDB" id="A0AAV1CU17"/>
<keyword evidence="4" id="KW-1185">Reference proteome</keyword>
<name>A0AAV1CU17_OLDCO</name>
<reference evidence="3" key="1">
    <citation type="submission" date="2023-03" db="EMBL/GenBank/DDBJ databases">
        <authorList>
            <person name="Julca I."/>
        </authorList>
    </citation>
    <scope>NUCLEOTIDE SEQUENCE</scope>
</reference>
<sequence length="451" mass="50248">MCFSTSVKCFQIKRQLPELIRPASPTPHEIKLLSDIDDQNGLRYHESMVSFYKRRGDQDTSNRSKEEDPVKVIKAALAETLESYYPFAGRVIEAPKEKLAVDCTGEGVMFIEADADVTLEDFGDEVRPPFPGFDELLYDVPGSSEILHAPLLLVQVTRLRCGGFIFALRFNHAISDGAGIAQFQKAVAEIARGASAPSVTPVWMRQLLNARDPPGITSIHREYDATPYSNTKTQDPFASHKDLVERSFFFGPGKISAILTFLPANLRLMCSDFDVLTACLWRYRTRALQTSPEKEAKVMFAVNARSRFNPPLPKGYYGVAFATPVAVTTVEELIKNPLEYTVELVMKAKSEVTGEYMKSVADLMVLKGRPAHVVESAFLVSDLRRLGFDQVDFGWGEPVYAGIAELPTELREQGRGERDQCSSLLTKTCHGRGERDQCSSLLTKTCHGKVY</sequence>
<dbReference type="Pfam" id="PF02458">
    <property type="entry name" value="Transferase"/>
    <property type="match status" value="1"/>
</dbReference>
<dbReference type="PANTHER" id="PTHR31147">
    <property type="entry name" value="ACYL TRANSFERASE 4"/>
    <property type="match status" value="1"/>
</dbReference>
<evidence type="ECO:0000313" key="4">
    <source>
        <dbReference type="Proteomes" id="UP001161247"/>
    </source>
</evidence>
<gene>
    <name evidence="3" type="ORF">OLC1_LOCUS9190</name>
</gene>
<evidence type="ECO:0000256" key="2">
    <source>
        <dbReference type="ARBA" id="ARBA00022679"/>
    </source>
</evidence>
<dbReference type="InterPro" id="IPR023213">
    <property type="entry name" value="CAT-like_dom_sf"/>
</dbReference>
<protein>
    <submittedName>
        <fullName evidence="3">OLC1v1035880C1</fullName>
    </submittedName>
</protein>
<proteinExistence type="inferred from homology"/>
<dbReference type="GO" id="GO:0016740">
    <property type="term" value="F:transferase activity"/>
    <property type="evidence" value="ECO:0007669"/>
    <property type="project" value="UniProtKB-KW"/>
</dbReference>
<dbReference type="InterPro" id="IPR050898">
    <property type="entry name" value="Plant_acyltransferase"/>
</dbReference>